<protein>
    <recommendedName>
        <fullName evidence="4">CCR4-NOT transcription complex subunit 11</fullName>
    </recommendedName>
</protein>
<name>A0A9D4MRC0_DREPO</name>
<evidence type="ECO:0000256" key="1">
    <source>
        <dbReference type="ARBA" id="ARBA00004123"/>
    </source>
</evidence>
<dbReference type="AlphaFoldDB" id="A0A9D4MRC0"/>
<keyword evidence="8" id="KW-0804">Transcription</keyword>
<dbReference type="Proteomes" id="UP000828390">
    <property type="component" value="Unassembled WGS sequence"/>
</dbReference>
<dbReference type="EMBL" id="JAIWYP010000001">
    <property type="protein sequence ID" value="KAH3882427.1"/>
    <property type="molecule type" value="Genomic_DNA"/>
</dbReference>
<dbReference type="PANTHER" id="PTHR15975:SF0">
    <property type="entry name" value="CCR4-NOT TRANSCRIPTION COMPLEX SUBUNIT 11"/>
    <property type="match status" value="1"/>
</dbReference>
<dbReference type="PANTHER" id="PTHR15975">
    <property type="entry name" value="CCR4-NOT TRANSCRIPTION COMPLEX SUBUNIT 11"/>
    <property type="match status" value="1"/>
</dbReference>
<comment type="subcellular location">
    <subcellularLocation>
        <location evidence="2">Cytoplasm</location>
    </subcellularLocation>
    <subcellularLocation>
        <location evidence="1">Nucleus</location>
    </subcellularLocation>
</comment>
<comment type="caution">
    <text evidence="10">The sequence shown here is derived from an EMBL/GenBank/DDBJ whole genome shotgun (WGS) entry which is preliminary data.</text>
</comment>
<accession>A0A9D4MRC0</accession>
<keyword evidence="11" id="KW-1185">Reference proteome</keyword>
<evidence type="ECO:0000256" key="3">
    <source>
        <dbReference type="ARBA" id="ARBA00008030"/>
    </source>
</evidence>
<evidence type="ECO:0000256" key="2">
    <source>
        <dbReference type="ARBA" id="ARBA00004496"/>
    </source>
</evidence>
<dbReference type="GO" id="GO:0031047">
    <property type="term" value="P:regulatory ncRNA-mediated gene silencing"/>
    <property type="evidence" value="ECO:0007669"/>
    <property type="project" value="UniProtKB-KW"/>
</dbReference>
<evidence type="ECO:0000256" key="6">
    <source>
        <dbReference type="ARBA" id="ARBA00023015"/>
    </source>
</evidence>
<keyword evidence="7" id="KW-0943">RNA-mediated gene silencing</keyword>
<evidence type="ECO:0000256" key="9">
    <source>
        <dbReference type="ARBA" id="ARBA00023242"/>
    </source>
</evidence>
<keyword evidence="6" id="KW-0805">Transcription regulation</keyword>
<reference evidence="10" key="1">
    <citation type="journal article" date="2019" name="bioRxiv">
        <title>The Genome of the Zebra Mussel, Dreissena polymorpha: A Resource for Invasive Species Research.</title>
        <authorList>
            <person name="McCartney M.A."/>
            <person name="Auch B."/>
            <person name="Kono T."/>
            <person name="Mallez S."/>
            <person name="Zhang Y."/>
            <person name="Obille A."/>
            <person name="Becker A."/>
            <person name="Abrahante J.E."/>
            <person name="Garbe J."/>
            <person name="Badalamenti J.P."/>
            <person name="Herman A."/>
            <person name="Mangelson H."/>
            <person name="Liachko I."/>
            <person name="Sullivan S."/>
            <person name="Sone E.D."/>
            <person name="Koren S."/>
            <person name="Silverstein K.A.T."/>
            <person name="Beckman K.B."/>
            <person name="Gohl D.M."/>
        </authorList>
    </citation>
    <scope>NUCLEOTIDE SEQUENCE</scope>
    <source>
        <strain evidence="10">Duluth1</strain>
        <tissue evidence="10">Whole animal</tissue>
    </source>
</reference>
<evidence type="ECO:0000256" key="4">
    <source>
        <dbReference type="ARBA" id="ARBA00014872"/>
    </source>
</evidence>
<sequence length="72" mass="7891">MCVSSSVGAEVRRLMAKAFKGPLTLPQQQQLLDELKKDPKLVYHIGLTPTKVVYHMGLTPTTIVIDLSTILG</sequence>
<reference evidence="10" key="2">
    <citation type="submission" date="2020-11" db="EMBL/GenBank/DDBJ databases">
        <authorList>
            <person name="McCartney M.A."/>
            <person name="Auch B."/>
            <person name="Kono T."/>
            <person name="Mallez S."/>
            <person name="Becker A."/>
            <person name="Gohl D.M."/>
            <person name="Silverstein K.A.T."/>
            <person name="Koren S."/>
            <person name="Bechman K.B."/>
            <person name="Herman A."/>
            <person name="Abrahante J.E."/>
            <person name="Garbe J."/>
        </authorList>
    </citation>
    <scope>NUCLEOTIDE SEQUENCE</scope>
    <source>
        <strain evidence="10">Duluth1</strain>
        <tissue evidence="10">Whole animal</tissue>
    </source>
</reference>
<evidence type="ECO:0000256" key="7">
    <source>
        <dbReference type="ARBA" id="ARBA00023158"/>
    </source>
</evidence>
<dbReference type="GO" id="GO:0005634">
    <property type="term" value="C:nucleus"/>
    <property type="evidence" value="ECO:0007669"/>
    <property type="project" value="UniProtKB-SubCell"/>
</dbReference>
<dbReference type="GO" id="GO:0005737">
    <property type="term" value="C:cytoplasm"/>
    <property type="evidence" value="ECO:0007669"/>
    <property type="project" value="UniProtKB-SubCell"/>
</dbReference>
<keyword evidence="9" id="KW-0539">Nucleus</keyword>
<gene>
    <name evidence="10" type="ORF">DPMN_006366</name>
</gene>
<dbReference type="GO" id="GO:0030014">
    <property type="term" value="C:CCR4-NOT complex"/>
    <property type="evidence" value="ECO:0007669"/>
    <property type="project" value="InterPro"/>
</dbReference>
<evidence type="ECO:0000313" key="10">
    <source>
        <dbReference type="EMBL" id="KAH3882427.1"/>
    </source>
</evidence>
<proteinExistence type="inferred from homology"/>
<evidence type="ECO:0000313" key="11">
    <source>
        <dbReference type="Proteomes" id="UP000828390"/>
    </source>
</evidence>
<keyword evidence="5" id="KW-0963">Cytoplasm</keyword>
<organism evidence="10 11">
    <name type="scientific">Dreissena polymorpha</name>
    <name type="common">Zebra mussel</name>
    <name type="synonym">Mytilus polymorpha</name>
    <dbReference type="NCBI Taxonomy" id="45954"/>
    <lineage>
        <taxon>Eukaryota</taxon>
        <taxon>Metazoa</taxon>
        <taxon>Spiralia</taxon>
        <taxon>Lophotrochozoa</taxon>
        <taxon>Mollusca</taxon>
        <taxon>Bivalvia</taxon>
        <taxon>Autobranchia</taxon>
        <taxon>Heteroconchia</taxon>
        <taxon>Euheterodonta</taxon>
        <taxon>Imparidentia</taxon>
        <taxon>Neoheterodontei</taxon>
        <taxon>Myida</taxon>
        <taxon>Dreissenoidea</taxon>
        <taxon>Dreissenidae</taxon>
        <taxon>Dreissena</taxon>
    </lineage>
</organism>
<evidence type="ECO:0000256" key="8">
    <source>
        <dbReference type="ARBA" id="ARBA00023163"/>
    </source>
</evidence>
<evidence type="ECO:0000256" key="5">
    <source>
        <dbReference type="ARBA" id="ARBA00022490"/>
    </source>
</evidence>
<comment type="similarity">
    <text evidence="3">Belongs to the CNOT11 family.</text>
</comment>
<dbReference type="InterPro" id="IPR019312">
    <property type="entry name" value="CNOT11"/>
</dbReference>